<dbReference type="Gene3D" id="3.40.30.10">
    <property type="entry name" value="Glutaredoxin"/>
    <property type="match status" value="1"/>
</dbReference>
<keyword evidence="1" id="KW-1133">Transmembrane helix</keyword>
<proteinExistence type="predicted"/>
<comment type="caution">
    <text evidence="3">The sequence shown here is derived from an EMBL/GenBank/DDBJ whole genome shotgun (WGS) entry which is preliminary data.</text>
</comment>
<feature type="transmembrane region" description="Helical" evidence="1">
    <location>
        <begin position="23"/>
        <end position="42"/>
    </location>
</feature>
<dbReference type="InterPro" id="IPR012336">
    <property type="entry name" value="Thioredoxin-like_fold"/>
</dbReference>
<gene>
    <name evidence="3" type="ORF">ACFQDH_21340</name>
</gene>
<dbReference type="SUPFAM" id="SSF52833">
    <property type="entry name" value="Thioredoxin-like"/>
    <property type="match status" value="1"/>
</dbReference>
<dbReference type="CDD" id="cd02972">
    <property type="entry name" value="DsbA_family"/>
    <property type="match status" value="1"/>
</dbReference>
<feature type="domain" description="Thioredoxin-like fold" evidence="2">
    <location>
        <begin position="79"/>
        <end position="238"/>
    </location>
</feature>
<organism evidence="3 4">
    <name type="scientific">Flexivirga alba</name>
    <dbReference type="NCBI Taxonomy" id="702742"/>
    <lineage>
        <taxon>Bacteria</taxon>
        <taxon>Bacillati</taxon>
        <taxon>Actinomycetota</taxon>
        <taxon>Actinomycetes</taxon>
        <taxon>Micrococcales</taxon>
        <taxon>Dermacoccaceae</taxon>
        <taxon>Flexivirga</taxon>
    </lineage>
</organism>
<dbReference type="Pfam" id="PF13462">
    <property type="entry name" value="Thioredoxin_4"/>
    <property type="match status" value="1"/>
</dbReference>
<evidence type="ECO:0000259" key="2">
    <source>
        <dbReference type="Pfam" id="PF13462"/>
    </source>
</evidence>
<keyword evidence="1" id="KW-0472">Membrane</keyword>
<protein>
    <submittedName>
        <fullName evidence="3">DsbA family protein</fullName>
    </submittedName>
</protein>
<keyword evidence="4" id="KW-1185">Reference proteome</keyword>
<reference evidence="4" key="1">
    <citation type="journal article" date="2019" name="Int. J. Syst. Evol. Microbiol.">
        <title>The Global Catalogue of Microorganisms (GCM) 10K type strain sequencing project: providing services to taxonomists for standard genome sequencing and annotation.</title>
        <authorList>
            <consortium name="The Broad Institute Genomics Platform"/>
            <consortium name="The Broad Institute Genome Sequencing Center for Infectious Disease"/>
            <person name="Wu L."/>
            <person name="Ma J."/>
        </authorList>
    </citation>
    <scope>NUCLEOTIDE SEQUENCE [LARGE SCALE GENOMIC DNA]</scope>
    <source>
        <strain evidence="4">CCUG 58127</strain>
    </source>
</reference>
<dbReference type="RefSeq" id="WP_382404379.1">
    <property type="nucleotide sequence ID" value="NZ_JBHSWH010000001.1"/>
</dbReference>
<dbReference type="EMBL" id="JBHSWH010000001">
    <property type="protein sequence ID" value="MFC6707711.1"/>
    <property type="molecule type" value="Genomic_DNA"/>
</dbReference>
<sequence>MPRPDASQKLAATKPKDGPSKGLIGGVIAAILVVAVVVAVFVTQASKSGSYSGSVPKSGSSNADGLRAYPDVKLKSGAPTVDIYEDFQCPICNDMEKANGEQILADAKSGKIKLVWHLMTFLEDNMKNQPASTIAANGLYCASDAGKAAEYHKATFAGQRPESQEAKGDTFKNADIKKYGKQAGITGAALTKFNSCVDKGTYTKYVKATADKAGKNGVTGTPTLFFNGKELSNSSADYTSLLQTKNSFDSVLAKHTK</sequence>
<evidence type="ECO:0000313" key="4">
    <source>
        <dbReference type="Proteomes" id="UP001596298"/>
    </source>
</evidence>
<evidence type="ECO:0000313" key="3">
    <source>
        <dbReference type="EMBL" id="MFC6707711.1"/>
    </source>
</evidence>
<dbReference type="InterPro" id="IPR036249">
    <property type="entry name" value="Thioredoxin-like_sf"/>
</dbReference>
<name>A0ABW2AN11_9MICO</name>
<accession>A0ABW2AN11</accession>
<keyword evidence="1" id="KW-0812">Transmembrane</keyword>
<evidence type="ECO:0000256" key="1">
    <source>
        <dbReference type="SAM" id="Phobius"/>
    </source>
</evidence>
<dbReference type="Proteomes" id="UP001596298">
    <property type="component" value="Unassembled WGS sequence"/>
</dbReference>